<evidence type="ECO:0000256" key="10">
    <source>
        <dbReference type="ARBA" id="ARBA00047776"/>
    </source>
</evidence>
<evidence type="ECO:0000256" key="2">
    <source>
        <dbReference type="ARBA" id="ARBA00008312"/>
    </source>
</evidence>
<evidence type="ECO:0000256" key="5">
    <source>
        <dbReference type="ARBA" id="ARBA00022741"/>
    </source>
</evidence>
<comment type="cofactor">
    <cofactor evidence="9">
        <name>[2Fe-2S] cluster</name>
        <dbReference type="ChEBI" id="CHEBI:190135"/>
    </cofactor>
</comment>
<dbReference type="Pfam" id="PF00175">
    <property type="entry name" value="NAD_binding_1"/>
    <property type="match status" value="1"/>
</dbReference>
<sequence>MIPQALALGKVVRRIDWTAQQFSIVVQADIAPFVAGQFTKLALQNEQGDWIRRAYSIVNSPQEYAQTGELEFLIVAAPNGQLSAKLQLLQQGDAVGVGKQSSGFMTLAEVPSYAKELWLMASGTGIGPYISMLKFPSLPFEKIVLVHAVRTEADLVYASQIAQLQAHHHSLTFVKIVSRENVNGVLSGRIPQLLRNGALEQAASLSLDPDSSFVYLCGNPSMVKDTGVALNERGLNKHLRRAPGHYSFENYW</sequence>
<dbReference type="RefSeq" id="WP_238895478.1">
    <property type="nucleotide sequence ID" value="NZ_JAKOGG010000003.1"/>
</dbReference>
<dbReference type="Gene3D" id="3.40.50.80">
    <property type="entry name" value="Nucleotide-binding domain of ferredoxin-NADP reductase (FNR) module"/>
    <property type="match status" value="1"/>
</dbReference>
<comment type="catalytic activity">
    <reaction evidence="10">
        <text>2 reduced [2Fe-2S]-[ferredoxin] + NADP(+) + H(+) = 2 oxidized [2Fe-2S]-[ferredoxin] + NADPH</text>
        <dbReference type="Rhea" id="RHEA:20125"/>
        <dbReference type="Rhea" id="RHEA-COMP:10000"/>
        <dbReference type="Rhea" id="RHEA-COMP:10001"/>
        <dbReference type="ChEBI" id="CHEBI:15378"/>
        <dbReference type="ChEBI" id="CHEBI:33737"/>
        <dbReference type="ChEBI" id="CHEBI:33738"/>
        <dbReference type="ChEBI" id="CHEBI:57783"/>
        <dbReference type="ChEBI" id="CHEBI:58349"/>
        <dbReference type="EC" id="1.18.1.2"/>
    </reaction>
</comment>
<dbReference type="Pfam" id="PF00970">
    <property type="entry name" value="FAD_binding_6"/>
    <property type="match status" value="1"/>
</dbReference>
<keyword evidence="8" id="KW-0560">Oxidoreductase</keyword>
<evidence type="ECO:0000256" key="4">
    <source>
        <dbReference type="ARBA" id="ARBA00022630"/>
    </source>
</evidence>
<evidence type="ECO:0000256" key="8">
    <source>
        <dbReference type="ARBA" id="ARBA00023002"/>
    </source>
</evidence>
<evidence type="ECO:0000256" key="7">
    <source>
        <dbReference type="ARBA" id="ARBA00022857"/>
    </source>
</evidence>
<accession>A0ABT2FIC1</accession>
<dbReference type="InterPro" id="IPR051930">
    <property type="entry name" value="FNR_type-1"/>
</dbReference>
<dbReference type="SUPFAM" id="SSF52343">
    <property type="entry name" value="Ferredoxin reductase-like, C-terminal NADP-linked domain"/>
    <property type="match status" value="1"/>
</dbReference>
<dbReference type="EC" id="1.18.1.2" evidence="3"/>
<keyword evidence="5" id="KW-0547">Nucleotide-binding</keyword>
<evidence type="ECO:0000256" key="3">
    <source>
        <dbReference type="ARBA" id="ARBA00013223"/>
    </source>
</evidence>
<proteinExistence type="inferred from homology"/>
<dbReference type="PANTHER" id="PTHR47878:SF1">
    <property type="entry name" value="FLAVODOXIN_FERREDOXIN--NADP REDUCTASE"/>
    <property type="match status" value="1"/>
</dbReference>
<dbReference type="InterPro" id="IPR001433">
    <property type="entry name" value="OxRdtase_FAD/NAD-bd"/>
</dbReference>
<dbReference type="EMBL" id="JAKOGG010000003">
    <property type="protein sequence ID" value="MCS4556075.1"/>
    <property type="molecule type" value="Genomic_DNA"/>
</dbReference>
<dbReference type="InterPro" id="IPR017938">
    <property type="entry name" value="Riboflavin_synthase-like_b-brl"/>
</dbReference>
<dbReference type="InterPro" id="IPR033892">
    <property type="entry name" value="FNR_bac"/>
</dbReference>
<dbReference type="CDD" id="cd06195">
    <property type="entry name" value="FNR1"/>
    <property type="match status" value="1"/>
</dbReference>
<evidence type="ECO:0000256" key="1">
    <source>
        <dbReference type="ARBA" id="ARBA00001974"/>
    </source>
</evidence>
<dbReference type="InterPro" id="IPR008333">
    <property type="entry name" value="Cbr1-like_FAD-bd_dom"/>
</dbReference>
<evidence type="ECO:0000259" key="11">
    <source>
        <dbReference type="PROSITE" id="PS51384"/>
    </source>
</evidence>
<protein>
    <recommendedName>
        <fullName evidence="3">ferredoxin--NADP(+) reductase</fullName>
        <ecNumber evidence="3">1.18.1.2</ecNumber>
    </recommendedName>
</protein>
<evidence type="ECO:0000313" key="13">
    <source>
        <dbReference type="Proteomes" id="UP001201549"/>
    </source>
</evidence>
<dbReference type="SUPFAM" id="SSF63380">
    <property type="entry name" value="Riboflavin synthase domain-like"/>
    <property type="match status" value="1"/>
</dbReference>
<comment type="similarity">
    <text evidence="2">Belongs to the ferredoxin--NADP reductase type 1 family.</text>
</comment>
<gene>
    <name evidence="12" type="ORF">L9G74_06460</name>
</gene>
<dbReference type="Proteomes" id="UP001201549">
    <property type="component" value="Unassembled WGS sequence"/>
</dbReference>
<keyword evidence="7" id="KW-0521">NADP</keyword>
<dbReference type="InterPro" id="IPR039261">
    <property type="entry name" value="FNR_nucleotide-bd"/>
</dbReference>
<keyword evidence="6" id="KW-0274">FAD</keyword>
<evidence type="ECO:0000256" key="6">
    <source>
        <dbReference type="ARBA" id="ARBA00022827"/>
    </source>
</evidence>
<dbReference type="PROSITE" id="PS51384">
    <property type="entry name" value="FAD_FR"/>
    <property type="match status" value="1"/>
</dbReference>
<dbReference type="Gene3D" id="2.40.30.10">
    <property type="entry name" value="Translation factors"/>
    <property type="match status" value="1"/>
</dbReference>
<feature type="domain" description="FAD-binding FR-type" evidence="11">
    <location>
        <begin position="4"/>
        <end position="108"/>
    </location>
</feature>
<dbReference type="InterPro" id="IPR017927">
    <property type="entry name" value="FAD-bd_FR_type"/>
</dbReference>
<comment type="caution">
    <text evidence="12">The sequence shown here is derived from an EMBL/GenBank/DDBJ whole genome shotgun (WGS) entry which is preliminary data.</text>
</comment>
<organism evidence="12 13">
    <name type="scientific">Shewanella electrica</name>
    <dbReference type="NCBI Taxonomy" id="515560"/>
    <lineage>
        <taxon>Bacteria</taxon>
        <taxon>Pseudomonadati</taxon>
        <taxon>Pseudomonadota</taxon>
        <taxon>Gammaproteobacteria</taxon>
        <taxon>Alteromonadales</taxon>
        <taxon>Shewanellaceae</taxon>
        <taxon>Shewanella</taxon>
    </lineage>
</organism>
<evidence type="ECO:0000313" key="12">
    <source>
        <dbReference type="EMBL" id="MCS4556075.1"/>
    </source>
</evidence>
<evidence type="ECO:0000256" key="9">
    <source>
        <dbReference type="ARBA" id="ARBA00034078"/>
    </source>
</evidence>
<reference evidence="13" key="1">
    <citation type="submission" date="2023-07" db="EMBL/GenBank/DDBJ databases">
        <title>Shewanella mangrovi sp. nov., an acetaldehyde- degrading bacterium isolated from mangrove sediment.</title>
        <authorList>
            <person name="Liu Y."/>
        </authorList>
    </citation>
    <scope>NUCLEOTIDE SEQUENCE [LARGE SCALE GENOMIC DNA]</scope>
    <source>
        <strain evidence="13">C32</strain>
    </source>
</reference>
<keyword evidence="4" id="KW-0285">Flavoprotein</keyword>
<dbReference type="PANTHER" id="PTHR47878">
    <property type="entry name" value="OXIDOREDUCTASE FAD/NAD(P)-BINDING DOMAIN PROTEIN"/>
    <property type="match status" value="1"/>
</dbReference>
<keyword evidence="13" id="KW-1185">Reference proteome</keyword>
<comment type="cofactor">
    <cofactor evidence="1">
        <name>FAD</name>
        <dbReference type="ChEBI" id="CHEBI:57692"/>
    </cofactor>
</comment>
<name>A0ABT2FIC1_9GAMM</name>